<dbReference type="Proteomes" id="UP000821866">
    <property type="component" value="Unassembled WGS sequence"/>
</dbReference>
<evidence type="ECO:0000313" key="2">
    <source>
        <dbReference type="EMBL" id="KAH7963968.1"/>
    </source>
</evidence>
<gene>
    <name evidence="2" type="ORF">HPB51_027791</name>
</gene>
<reference evidence="2" key="1">
    <citation type="journal article" date="2020" name="Cell">
        <title>Large-Scale Comparative Analyses of Tick Genomes Elucidate Their Genetic Diversity and Vector Capacities.</title>
        <authorList>
            <consortium name="Tick Genome and Microbiome Consortium (TIGMIC)"/>
            <person name="Jia N."/>
            <person name="Wang J."/>
            <person name="Shi W."/>
            <person name="Du L."/>
            <person name="Sun Y."/>
            <person name="Zhan W."/>
            <person name="Jiang J.F."/>
            <person name="Wang Q."/>
            <person name="Zhang B."/>
            <person name="Ji P."/>
            <person name="Bell-Sakyi L."/>
            <person name="Cui X.M."/>
            <person name="Yuan T.T."/>
            <person name="Jiang B.G."/>
            <person name="Yang W.F."/>
            <person name="Lam T.T."/>
            <person name="Chang Q.C."/>
            <person name="Ding S.J."/>
            <person name="Wang X.J."/>
            <person name="Zhu J.G."/>
            <person name="Ruan X.D."/>
            <person name="Zhao L."/>
            <person name="Wei J.T."/>
            <person name="Ye R.Z."/>
            <person name="Que T.C."/>
            <person name="Du C.H."/>
            <person name="Zhou Y.H."/>
            <person name="Cheng J.X."/>
            <person name="Dai P.F."/>
            <person name="Guo W.B."/>
            <person name="Han X.H."/>
            <person name="Huang E.J."/>
            <person name="Li L.F."/>
            <person name="Wei W."/>
            <person name="Gao Y.C."/>
            <person name="Liu J.Z."/>
            <person name="Shao H.Z."/>
            <person name="Wang X."/>
            <person name="Wang C.C."/>
            <person name="Yang T.C."/>
            <person name="Huo Q.B."/>
            <person name="Li W."/>
            <person name="Chen H.Y."/>
            <person name="Chen S.E."/>
            <person name="Zhou L.G."/>
            <person name="Ni X.B."/>
            <person name="Tian J.H."/>
            <person name="Sheng Y."/>
            <person name="Liu T."/>
            <person name="Pan Y.S."/>
            <person name="Xia L.Y."/>
            <person name="Li J."/>
            <person name="Zhao F."/>
            <person name="Cao W.C."/>
        </authorList>
    </citation>
    <scope>NUCLEOTIDE SEQUENCE</scope>
    <source>
        <strain evidence="2">Rmic-2018</strain>
    </source>
</reference>
<feature type="compositionally biased region" description="Basic residues" evidence="1">
    <location>
        <begin position="441"/>
        <end position="457"/>
    </location>
</feature>
<feature type="compositionally biased region" description="Basic residues" evidence="1">
    <location>
        <begin position="423"/>
        <end position="432"/>
    </location>
</feature>
<feature type="compositionally biased region" description="Polar residues" evidence="1">
    <location>
        <begin position="16"/>
        <end position="27"/>
    </location>
</feature>
<evidence type="ECO:0000313" key="3">
    <source>
        <dbReference type="Proteomes" id="UP000821866"/>
    </source>
</evidence>
<reference evidence="2" key="2">
    <citation type="submission" date="2021-09" db="EMBL/GenBank/DDBJ databases">
        <authorList>
            <person name="Jia N."/>
            <person name="Wang J."/>
            <person name="Shi W."/>
            <person name="Du L."/>
            <person name="Sun Y."/>
            <person name="Zhan W."/>
            <person name="Jiang J."/>
            <person name="Wang Q."/>
            <person name="Zhang B."/>
            <person name="Ji P."/>
            <person name="Sakyi L.B."/>
            <person name="Cui X."/>
            <person name="Yuan T."/>
            <person name="Jiang B."/>
            <person name="Yang W."/>
            <person name="Lam T.T.-Y."/>
            <person name="Chang Q."/>
            <person name="Ding S."/>
            <person name="Wang X."/>
            <person name="Zhu J."/>
            <person name="Ruan X."/>
            <person name="Zhao L."/>
            <person name="Wei J."/>
            <person name="Que T."/>
            <person name="Du C."/>
            <person name="Cheng J."/>
            <person name="Dai P."/>
            <person name="Han X."/>
            <person name="Huang E."/>
            <person name="Gao Y."/>
            <person name="Liu J."/>
            <person name="Shao H."/>
            <person name="Ye R."/>
            <person name="Li L."/>
            <person name="Wei W."/>
            <person name="Wang X."/>
            <person name="Wang C."/>
            <person name="Huo Q."/>
            <person name="Li W."/>
            <person name="Guo W."/>
            <person name="Chen H."/>
            <person name="Chen S."/>
            <person name="Zhou L."/>
            <person name="Zhou L."/>
            <person name="Ni X."/>
            <person name="Tian J."/>
            <person name="Zhou Y."/>
            <person name="Sheng Y."/>
            <person name="Liu T."/>
            <person name="Pan Y."/>
            <person name="Xia L."/>
            <person name="Li J."/>
            <person name="Zhao F."/>
            <person name="Cao W."/>
        </authorList>
    </citation>
    <scope>NUCLEOTIDE SEQUENCE</scope>
    <source>
        <strain evidence="2">Rmic-2018</strain>
        <tissue evidence="2">Larvae</tissue>
    </source>
</reference>
<keyword evidence="3" id="KW-1185">Reference proteome</keyword>
<protein>
    <submittedName>
        <fullName evidence="2">Uncharacterized protein</fullName>
    </submittedName>
</protein>
<dbReference type="AlphaFoldDB" id="A0A9J6CZB4"/>
<sequence length="502" mass="55751">MAMTAQMRPLDLRTMVPNTQPSRSQEPTQLQDFVRLHVDFTLVQWNSTDFTNARLHNLDPDLQLRLPPRISRAEDLLCRLWLGVAFTNAYSLYSHWDGQLSYMHLLHLRRNHRAPSVYFAKSTDFPDGLLELPGNAHCAVLMSSSLKLPNTDSTSVESEVNCRFIIEADGESASALLQLSEIDFTDNVVPCDVPEDGLTLPPASPGQHRIGEFPANLQLHMQEKYLKKCLEYHALQDKVAALEELVEHWSVGDSKVSDKQLVLLTDFTKKLQNGDEVMADRGFNVTEELPVLGKAGRQVKRQAADAAGAVDNGAGPSHEVPAIKRPRSRPLKIVAVQPQAPEPIATTAAGKLRKKADASEPTREKPSTRKTVPTNTPRASRRKRSRSSPGSSAADTASEAPMRHRVRRNVSRGRPGSSSRSRREGRARKHHSLASSATRSAKSHGRMKKRRKSRHRAWSSSSSDKTSTPSKGGRRHRRVYGRASSGRGRRRVKARKASSHGS</sequence>
<feature type="compositionally biased region" description="Low complexity" evidence="1">
    <location>
        <begin position="458"/>
        <end position="471"/>
    </location>
</feature>
<comment type="caution">
    <text evidence="2">The sequence shown here is derived from an EMBL/GenBank/DDBJ whole genome shotgun (WGS) entry which is preliminary data.</text>
</comment>
<proteinExistence type="predicted"/>
<organism evidence="2 3">
    <name type="scientific">Rhipicephalus microplus</name>
    <name type="common">Cattle tick</name>
    <name type="synonym">Boophilus microplus</name>
    <dbReference type="NCBI Taxonomy" id="6941"/>
    <lineage>
        <taxon>Eukaryota</taxon>
        <taxon>Metazoa</taxon>
        <taxon>Ecdysozoa</taxon>
        <taxon>Arthropoda</taxon>
        <taxon>Chelicerata</taxon>
        <taxon>Arachnida</taxon>
        <taxon>Acari</taxon>
        <taxon>Parasitiformes</taxon>
        <taxon>Ixodida</taxon>
        <taxon>Ixodoidea</taxon>
        <taxon>Ixodidae</taxon>
        <taxon>Rhipicephalinae</taxon>
        <taxon>Rhipicephalus</taxon>
        <taxon>Boophilus</taxon>
    </lineage>
</organism>
<feature type="region of interest" description="Disordered" evidence="1">
    <location>
        <begin position="303"/>
        <end position="502"/>
    </location>
</feature>
<feature type="compositionally biased region" description="Basic and acidic residues" evidence="1">
    <location>
        <begin position="355"/>
        <end position="367"/>
    </location>
</feature>
<evidence type="ECO:0000256" key="1">
    <source>
        <dbReference type="SAM" id="MobiDB-lite"/>
    </source>
</evidence>
<feature type="region of interest" description="Disordered" evidence="1">
    <location>
        <begin position="1"/>
        <end position="27"/>
    </location>
</feature>
<name>A0A9J6CZB4_RHIMP</name>
<accession>A0A9J6CZB4</accession>
<feature type="compositionally biased region" description="Low complexity" evidence="1">
    <location>
        <begin position="304"/>
        <end position="315"/>
    </location>
</feature>
<dbReference type="EMBL" id="JABSTU010004379">
    <property type="protein sequence ID" value="KAH7963968.1"/>
    <property type="molecule type" value="Genomic_DNA"/>
</dbReference>
<feature type="compositionally biased region" description="Basic residues" evidence="1">
    <location>
        <begin position="487"/>
        <end position="502"/>
    </location>
</feature>